<evidence type="ECO:0000313" key="7">
    <source>
        <dbReference type="Proteomes" id="UP001497457"/>
    </source>
</evidence>
<dbReference type="GO" id="GO:0004867">
    <property type="term" value="F:serine-type endopeptidase inhibitor activity"/>
    <property type="evidence" value="ECO:0007669"/>
    <property type="project" value="UniProtKB-KW"/>
</dbReference>
<evidence type="ECO:0000256" key="4">
    <source>
        <dbReference type="ARBA" id="ARBA00023157"/>
    </source>
</evidence>
<keyword evidence="3" id="KW-0722">Serine protease inhibitor</keyword>
<accession>A0ABC9CWG8</accession>
<reference evidence="6 7" key="2">
    <citation type="submission" date="2024-10" db="EMBL/GenBank/DDBJ databases">
        <authorList>
            <person name="Ryan C."/>
        </authorList>
    </citation>
    <scope>NUCLEOTIDE SEQUENCE [LARGE SCALE GENOMIC DNA]</scope>
</reference>
<keyword evidence="4" id="KW-1015">Disulfide bond</keyword>
<dbReference type="InterPro" id="IPR000877">
    <property type="entry name" value="Prot_inh_BBI"/>
</dbReference>
<evidence type="ECO:0000313" key="6">
    <source>
        <dbReference type="EMBL" id="CAL5026813.1"/>
    </source>
</evidence>
<evidence type="ECO:0000256" key="2">
    <source>
        <dbReference type="ARBA" id="ARBA00022690"/>
    </source>
</evidence>
<reference evidence="7" key="1">
    <citation type="submission" date="2024-06" db="EMBL/GenBank/DDBJ databases">
        <authorList>
            <person name="Ryan C."/>
        </authorList>
    </citation>
    <scope>NUCLEOTIDE SEQUENCE [LARGE SCALE GENOMIC DNA]</scope>
</reference>
<feature type="domain" description="Bowman-Birk serine protease inhibitors family" evidence="5">
    <location>
        <begin position="132"/>
        <end position="188"/>
    </location>
</feature>
<sequence>MRITSSSNQIRLYQGREMKSSIMMGTSRPIVLATLVVIAGHAAAAAARPSGTNPIRLPTSGAGEGRPWKCCDFVVRDPKLRPPRWQCNDVVKECSTKCRDCEKSPAGDGFVCRDWIVSPLEPPVCTPRPWECCDAPACVSWDDIPTCWCADNLAVCPRSCKNCELVQWNKPPVYRCTDQFHGYPGPKCSSPYISSKGKGNYLCC</sequence>
<dbReference type="Gene3D" id="2.10.69.10">
    <property type="entry name" value="Cysteine Protease (Bromelain) Inhibitor, subunit H"/>
    <property type="match status" value="2"/>
</dbReference>
<dbReference type="PANTHER" id="PTHR33479">
    <property type="entry name" value="BOWMAN-BIRK TYPE BRAN TRYPSIN INHIBITOR"/>
    <property type="match status" value="1"/>
</dbReference>
<protein>
    <recommendedName>
        <fullName evidence="5">Bowman-Birk serine protease inhibitors family domain-containing protein</fullName>
    </recommendedName>
</protein>
<dbReference type="AlphaFoldDB" id="A0ABC9CWG8"/>
<gene>
    <name evidence="6" type="ORF">URODEC1_LOCUS78989</name>
</gene>
<dbReference type="CDD" id="cd00023">
    <property type="entry name" value="BBI"/>
    <property type="match status" value="2"/>
</dbReference>
<evidence type="ECO:0000256" key="1">
    <source>
        <dbReference type="ARBA" id="ARBA00008506"/>
    </source>
</evidence>
<keyword evidence="2" id="KW-0646">Protease inhibitor</keyword>
<proteinExistence type="inferred from homology"/>
<keyword evidence="7" id="KW-1185">Reference proteome</keyword>
<dbReference type="Proteomes" id="UP001497457">
    <property type="component" value="Chromosome 30rd"/>
</dbReference>
<dbReference type="SMART" id="SM00269">
    <property type="entry name" value="BowB"/>
    <property type="match status" value="2"/>
</dbReference>
<comment type="similarity">
    <text evidence="1">Belongs to the Bowman-Birk serine protease inhibitor family.</text>
</comment>
<evidence type="ECO:0000259" key="5">
    <source>
        <dbReference type="SMART" id="SM00269"/>
    </source>
</evidence>
<organism evidence="6 7">
    <name type="scientific">Urochloa decumbens</name>
    <dbReference type="NCBI Taxonomy" id="240449"/>
    <lineage>
        <taxon>Eukaryota</taxon>
        <taxon>Viridiplantae</taxon>
        <taxon>Streptophyta</taxon>
        <taxon>Embryophyta</taxon>
        <taxon>Tracheophyta</taxon>
        <taxon>Spermatophyta</taxon>
        <taxon>Magnoliopsida</taxon>
        <taxon>Liliopsida</taxon>
        <taxon>Poales</taxon>
        <taxon>Poaceae</taxon>
        <taxon>PACMAD clade</taxon>
        <taxon>Panicoideae</taxon>
        <taxon>Panicodae</taxon>
        <taxon>Paniceae</taxon>
        <taxon>Melinidinae</taxon>
        <taxon>Urochloa</taxon>
    </lineage>
</organism>
<dbReference type="PANTHER" id="PTHR33479:SF7">
    <property type="entry name" value="BOWMAN-BIRK SERINE PROTEASE INHIBITORS FAMILY DOMAIN-CONTAINING PROTEIN"/>
    <property type="match status" value="1"/>
</dbReference>
<feature type="domain" description="Bowman-Birk serine protease inhibitors family" evidence="5">
    <location>
        <begin position="70"/>
        <end position="125"/>
    </location>
</feature>
<dbReference type="EMBL" id="OZ075140">
    <property type="protein sequence ID" value="CAL5026813.1"/>
    <property type="molecule type" value="Genomic_DNA"/>
</dbReference>
<dbReference type="SUPFAM" id="SSF57247">
    <property type="entry name" value="Bowman-Birk inhibitor, BBI"/>
    <property type="match status" value="2"/>
</dbReference>
<name>A0ABC9CWG8_9POAL</name>
<evidence type="ECO:0000256" key="3">
    <source>
        <dbReference type="ARBA" id="ARBA00022900"/>
    </source>
</evidence>
<dbReference type="InterPro" id="IPR035995">
    <property type="entry name" value="Bowman-Birk_prot_inh"/>
</dbReference>